<gene>
    <name evidence="1" type="ORF">EIN_006090</name>
</gene>
<proteinExistence type="predicted"/>
<dbReference type="Proteomes" id="UP000014680">
    <property type="component" value="Unassembled WGS sequence"/>
</dbReference>
<protein>
    <submittedName>
        <fullName evidence="1">Uncharacterized protein</fullName>
    </submittedName>
</protein>
<name>A0A0A1UCN7_ENTIV</name>
<keyword evidence="2" id="KW-1185">Reference proteome</keyword>
<dbReference type="GeneID" id="14892648"/>
<dbReference type="AlphaFoldDB" id="A0A0A1UCN7"/>
<accession>A0A0A1UCN7</accession>
<organism evidence="1 2">
    <name type="scientific">Entamoeba invadens IP1</name>
    <dbReference type="NCBI Taxonomy" id="370355"/>
    <lineage>
        <taxon>Eukaryota</taxon>
        <taxon>Amoebozoa</taxon>
        <taxon>Evosea</taxon>
        <taxon>Archamoebae</taxon>
        <taxon>Mastigamoebida</taxon>
        <taxon>Entamoebidae</taxon>
        <taxon>Entamoeba</taxon>
    </lineage>
</organism>
<evidence type="ECO:0000313" key="2">
    <source>
        <dbReference type="Proteomes" id="UP000014680"/>
    </source>
</evidence>
<dbReference type="KEGG" id="eiv:EIN_006090"/>
<dbReference type="EMBL" id="KB206272">
    <property type="protein sequence ID" value="ELP93678.1"/>
    <property type="molecule type" value="Genomic_DNA"/>
</dbReference>
<evidence type="ECO:0000313" key="1">
    <source>
        <dbReference type="EMBL" id="ELP93678.1"/>
    </source>
</evidence>
<reference evidence="1 2" key="1">
    <citation type="submission" date="2012-10" db="EMBL/GenBank/DDBJ databases">
        <authorList>
            <person name="Zafar N."/>
            <person name="Inman J."/>
            <person name="Hall N."/>
            <person name="Lorenzi H."/>
            <person name="Caler E."/>
        </authorList>
    </citation>
    <scope>NUCLEOTIDE SEQUENCE [LARGE SCALE GENOMIC DNA]</scope>
    <source>
        <strain evidence="1 2">IP1</strain>
    </source>
</reference>
<dbReference type="VEuPathDB" id="AmoebaDB:EIN_006090"/>
<dbReference type="RefSeq" id="XP_004260449.1">
    <property type="nucleotide sequence ID" value="XM_004260401.1"/>
</dbReference>
<sequence>MSEEMTLDRMATCELAQAQVKFIFVGEINDSLKTAINNYLSRNHLEVFMVDQTYQNTLKYLGTDFTLSINTCDNKERKTINTSFFRGTSEIFLVYCPEKEEGKMLECWLKEVKRYTEDIPRKFIALKKTKPDGTTLANLNDIEQVVLDPNNEESCYMAINKEVETALLSDVNFEMTLENPMLPDEEEPRRKSQCCVVV</sequence>